<feature type="transmembrane region" description="Helical" evidence="5">
    <location>
        <begin position="276"/>
        <end position="295"/>
    </location>
</feature>
<name>A0A521DHU2_9BACT</name>
<evidence type="ECO:0000259" key="6">
    <source>
        <dbReference type="Pfam" id="PF04932"/>
    </source>
</evidence>
<evidence type="ECO:0000256" key="1">
    <source>
        <dbReference type="ARBA" id="ARBA00004141"/>
    </source>
</evidence>
<keyword evidence="4 5" id="KW-0472">Membrane</keyword>
<keyword evidence="7" id="KW-0436">Ligase</keyword>
<evidence type="ECO:0000313" key="7">
    <source>
        <dbReference type="EMBL" id="SMO70490.1"/>
    </source>
</evidence>
<dbReference type="PANTHER" id="PTHR37422">
    <property type="entry name" value="TEICHURONIC ACID BIOSYNTHESIS PROTEIN TUAE"/>
    <property type="match status" value="1"/>
</dbReference>
<dbReference type="OrthoDB" id="1524329at2"/>
<keyword evidence="2 5" id="KW-0812">Transmembrane</keyword>
<feature type="transmembrane region" description="Helical" evidence="5">
    <location>
        <begin position="204"/>
        <end position="222"/>
    </location>
</feature>
<feature type="transmembrane region" description="Helical" evidence="5">
    <location>
        <begin position="253"/>
        <end position="269"/>
    </location>
</feature>
<feature type="transmembrane region" description="Helical" evidence="5">
    <location>
        <begin position="82"/>
        <end position="100"/>
    </location>
</feature>
<reference evidence="7 8" key="1">
    <citation type="submission" date="2017-05" db="EMBL/GenBank/DDBJ databases">
        <authorList>
            <person name="Varghese N."/>
            <person name="Submissions S."/>
        </authorList>
    </citation>
    <scope>NUCLEOTIDE SEQUENCE [LARGE SCALE GENOMIC DNA]</scope>
    <source>
        <strain evidence="7 8">DSM 21985</strain>
    </source>
</reference>
<gene>
    <name evidence="7" type="ORF">SAMN06265219_108150</name>
</gene>
<dbReference type="GO" id="GO:0016874">
    <property type="term" value="F:ligase activity"/>
    <property type="evidence" value="ECO:0007669"/>
    <property type="project" value="UniProtKB-KW"/>
</dbReference>
<dbReference type="Proteomes" id="UP000317557">
    <property type="component" value="Unassembled WGS sequence"/>
</dbReference>
<dbReference type="EMBL" id="FXTP01000008">
    <property type="protein sequence ID" value="SMO70490.1"/>
    <property type="molecule type" value="Genomic_DNA"/>
</dbReference>
<feature type="domain" description="O-antigen ligase-related" evidence="6">
    <location>
        <begin position="237"/>
        <end position="388"/>
    </location>
</feature>
<dbReference type="PANTHER" id="PTHR37422:SF13">
    <property type="entry name" value="LIPOPOLYSACCHARIDE BIOSYNTHESIS PROTEIN PA4999-RELATED"/>
    <property type="match status" value="1"/>
</dbReference>
<dbReference type="InterPro" id="IPR007016">
    <property type="entry name" value="O-antigen_ligase-rel_domated"/>
</dbReference>
<feature type="transmembrane region" description="Helical" evidence="5">
    <location>
        <begin position="112"/>
        <end position="130"/>
    </location>
</feature>
<keyword evidence="3 5" id="KW-1133">Transmembrane helix</keyword>
<feature type="transmembrane region" description="Helical" evidence="5">
    <location>
        <begin position="48"/>
        <end position="70"/>
    </location>
</feature>
<dbReference type="GO" id="GO:0016020">
    <property type="term" value="C:membrane"/>
    <property type="evidence" value="ECO:0007669"/>
    <property type="project" value="UniProtKB-SubCell"/>
</dbReference>
<feature type="transmembrane region" description="Helical" evidence="5">
    <location>
        <begin position="413"/>
        <end position="430"/>
    </location>
</feature>
<accession>A0A521DHU2</accession>
<evidence type="ECO:0000256" key="4">
    <source>
        <dbReference type="ARBA" id="ARBA00023136"/>
    </source>
</evidence>
<organism evidence="7 8">
    <name type="scientific">Gracilimonas mengyeensis</name>
    <dbReference type="NCBI Taxonomy" id="1302730"/>
    <lineage>
        <taxon>Bacteria</taxon>
        <taxon>Pseudomonadati</taxon>
        <taxon>Balneolota</taxon>
        <taxon>Balneolia</taxon>
        <taxon>Balneolales</taxon>
        <taxon>Balneolaceae</taxon>
        <taxon>Gracilimonas</taxon>
    </lineage>
</organism>
<protein>
    <submittedName>
        <fullName evidence="7">O-antigen ligase</fullName>
    </submittedName>
</protein>
<proteinExistence type="predicted"/>
<evidence type="ECO:0000313" key="8">
    <source>
        <dbReference type="Proteomes" id="UP000317557"/>
    </source>
</evidence>
<feature type="transmembrane region" description="Helical" evidence="5">
    <location>
        <begin position="166"/>
        <end position="184"/>
    </location>
</feature>
<feature type="transmembrane region" description="Helical" evidence="5">
    <location>
        <begin position="13"/>
        <end position="36"/>
    </location>
</feature>
<keyword evidence="8" id="KW-1185">Reference proteome</keyword>
<dbReference type="InterPro" id="IPR051533">
    <property type="entry name" value="WaaL-like"/>
</dbReference>
<sequence length="465" mass="52446">MIAERIRYELNEWLILVTLVSASFIGLSALSGDYILYIIPGVTGVVFLGYLLIINPSWFPLLYLLGSILFLENEPGIQPLELPFYALNIIAAAYLCFDIVRGNLKLKTTLDYLFLLYLLLIPYGISLGILHGAAPFKVVGEVTYFFGLFIYFILRKYMHDEGFQKKVFFIVGLILTYILIRNALNYQALLIQAVAPWELELARSAANELFIVLGASFFLAATATTKSRWLQLIYTGTFIAFVGGLILTQSRGYWLAFFLAAVVIFIYLNNKGKLRLLISFLVLSAISILIAKIFFGDLYDFISQALIDRVSSIGSTFSGKLDLSLRERVLESQSVFEKISDNPIVGHGWATTYTKNNIFQDFFFQTSYVHNGYLAGWYKFGIFGLGIILSVWFYIIRYAYVIYSTSKHQMHRVSALTIFSVTIGMLLVNITSPQILAYDSMLITVIMGCFCSTQYSQIQSESDGG</sequence>
<feature type="transmembrane region" description="Helical" evidence="5">
    <location>
        <begin position="136"/>
        <end position="154"/>
    </location>
</feature>
<feature type="transmembrane region" description="Helical" evidence="5">
    <location>
        <begin position="377"/>
        <end position="401"/>
    </location>
</feature>
<evidence type="ECO:0000256" key="3">
    <source>
        <dbReference type="ARBA" id="ARBA00022989"/>
    </source>
</evidence>
<evidence type="ECO:0000256" key="5">
    <source>
        <dbReference type="SAM" id="Phobius"/>
    </source>
</evidence>
<dbReference type="Pfam" id="PF04932">
    <property type="entry name" value="Wzy_C"/>
    <property type="match status" value="1"/>
</dbReference>
<feature type="transmembrane region" description="Helical" evidence="5">
    <location>
        <begin position="229"/>
        <end position="247"/>
    </location>
</feature>
<dbReference type="RefSeq" id="WP_142454610.1">
    <property type="nucleotide sequence ID" value="NZ_FXTP01000008.1"/>
</dbReference>
<dbReference type="AlphaFoldDB" id="A0A521DHU2"/>
<evidence type="ECO:0000256" key="2">
    <source>
        <dbReference type="ARBA" id="ARBA00022692"/>
    </source>
</evidence>
<comment type="subcellular location">
    <subcellularLocation>
        <location evidence="1">Membrane</location>
        <topology evidence="1">Multi-pass membrane protein</topology>
    </subcellularLocation>
</comment>